<dbReference type="GO" id="GO:0005509">
    <property type="term" value="F:calcium ion binding"/>
    <property type="evidence" value="ECO:0007669"/>
    <property type="project" value="TreeGrafter"/>
</dbReference>
<dbReference type="GeneID" id="110571798"/>
<proteinExistence type="inferred from homology"/>
<protein>
    <recommendedName>
        <fullName evidence="1">Translationally-controlled tumor protein</fullName>
    </recommendedName>
</protein>
<dbReference type="PROSITE" id="PS51797">
    <property type="entry name" value="TCTP_3"/>
    <property type="match status" value="1"/>
</dbReference>
<dbReference type="KEGG" id="nsu:110571798"/>
<comment type="function">
    <text evidence="2">Involved in calcium binding and microtubule stabilization. Acts as a negative regulator of TSC22D1-mediated apoptosis, via interaction with and destabilization of TSC22D1 protein.</text>
</comment>
<evidence type="ECO:0000256" key="3">
    <source>
        <dbReference type="ARBA" id="ARBA00047116"/>
    </source>
</evidence>
<evidence type="ECO:0000259" key="6">
    <source>
        <dbReference type="PROSITE" id="PS51797"/>
    </source>
</evidence>
<sequence>MMRCSPRYRMANGLCPEMEKMVSRSEGNADDSLSGGNASTEGPKGEGPESTVITDVDIVTNHHLQETSFTKEAYKKCIKDDMKPIKGKLEALRPERRIPFMIGTAEQIKHIFANFKNYVFFIGENMNPDGIGFQVVALPDYHEGGGTPYMIFFKDSLEMENC</sequence>
<dbReference type="RefSeq" id="XP_044769979.1">
    <property type="nucleotide sequence ID" value="XM_044914044.1"/>
</dbReference>
<reference evidence="8" key="1">
    <citation type="submission" date="2025-08" db="UniProtKB">
        <authorList>
            <consortium name="RefSeq"/>
        </authorList>
    </citation>
    <scope>IDENTIFICATION</scope>
    <source>
        <tissue evidence="8">Blood</tissue>
    </source>
</reference>
<dbReference type="InterPro" id="IPR011323">
    <property type="entry name" value="Mss4/transl-control_tumour"/>
</dbReference>
<evidence type="ECO:0000313" key="8">
    <source>
        <dbReference type="RefSeq" id="XP_044769979.1"/>
    </source>
</evidence>
<evidence type="ECO:0000256" key="2">
    <source>
        <dbReference type="ARBA" id="ARBA00046053"/>
    </source>
</evidence>
<evidence type="ECO:0000313" key="7">
    <source>
        <dbReference type="Proteomes" id="UP000248481"/>
    </source>
</evidence>
<dbReference type="PANTHER" id="PTHR11991:SF0">
    <property type="entry name" value="TRANSLATIONALLY-CONTROLLED TUMOR PROTEIN"/>
    <property type="match status" value="1"/>
</dbReference>
<accession>A0A8M1MGA4</accession>
<dbReference type="Proteomes" id="UP000248481">
    <property type="component" value="Chromosome 4"/>
</dbReference>
<evidence type="ECO:0000256" key="5">
    <source>
        <dbReference type="SAM" id="MobiDB-lite"/>
    </source>
</evidence>
<organism evidence="7 8">
    <name type="scientific">Neomonachus schauinslandi</name>
    <name type="common">Hawaiian monk seal</name>
    <name type="synonym">Monachus schauinslandi</name>
    <dbReference type="NCBI Taxonomy" id="29088"/>
    <lineage>
        <taxon>Eukaryota</taxon>
        <taxon>Metazoa</taxon>
        <taxon>Chordata</taxon>
        <taxon>Craniata</taxon>
        <taxon>Vertebrata</taxon>
        <taxon>Euteleostomi</taxon>
        <taxon>Mammalia</taxon>
        <taxon>Eutheria</taxon>
        <taxon>Laurasiatheria</taxon>
        <taxon>Carnivora</taxon>
        <taxon>Caniformia</taxon>
        <taxon>Pinnipedia</taxon>
        <taxon>Phocidae</taxon>
        <taxon>Monachinae</taxon>
        <taxon>Monachini</taxon>
        <taxon>Neomonachus</taxon>
    </lineage>
</organism>
<dbReference type="Gene3D" id="2.170.150.10">
    <property type="entry name" value="Metal Binding Protein, Guanine Nucleotide Exchange Factor, Chain A"/>
    <property type="match status" value="1"/>
</dbReference>
<comment type="subunit">
    <text evidence="3">Homodimer. Interacts with STEAP3. Interacts with TSC22D1; interaction results in the destabilization of TSC22D1 protein.</text>
</comment>
<gene>
    <name evidence="8" type="primary">LOC110571798</name>
</gene>
<feature type="domain" description="TCTP" evidence="6">
    <location>
        <begin position="1"/>
        <end position="162"/>
    </location>
</feature>
<dbReference type="SUPFAM" id="SSF51316">
    <property type="entry name" value="Mss4-like"/>
    <property type="match status" value="1"/>
</dbReference>
<dbReference type="Pfam" id="PF00838">
    <property type="entry name" value="TCTP"/>
    <property type="match status" value="1"/>
</dbReference>
<keyword evidence="7" id="KW-1185">Reference proteome</keyword>
<evidence type="ECO:0000256" key="4">
    <source>
        <dbReference type="PROSITE-ProRule" id="PRU01133"/>
    </source>
</evidence>
<dbReference type="InterPro" id="IPR011057">
    <property type="entry name" value="Mss4-like_sf"/>
</dbReference>
<feature type="region of interest" description="Disordered" evidence="5">
    <location>
        <begin position="22"/>
        <end position="50"/>
    </location>
</feature>
<dbReference type="PRINTS" id="PR01653">
    <property type="entry name" value="TCTPROTEIN"/>
</dbReference>
<dbReference type="AlphaFoldDB" id="A0A8M1MGA4"/>
<name>A0A8M1MGA4_NEOSC</name>
<comment type="similarity">
    <text evidence="4">Belongs to the TCTP family.</text>
</comment>
<dbReference type="PANTHER" id="PTHR11991">
    <property type="entry name" value="TRANSLATIONALLY CONTROLLED TUMOR PROTEIN-RELATED"/>
    <property type="match status" value="1"/>
</dbReference>
<dbReference type="InterPro" id="IPR034737">
    <property type="entry name" value="TCTP"/>
</dbReference>
<dbReference type="InterPro" id="IPR018105">
    <property type="entry name" value="Translational_control_tumour_p"/>
</dbReference>
<evidence type="ECO:0000256" key="1">
    <source>
        <dbReference type="ARBA" id="ARBA00040832"/>
    </source>
</evidence>
<dbReference type="GO" id="GO:0005737">
    <property type="term" value="C:cytoplasm"/>
    <property type="evidence" value="ECO:0007669"/>
    <property type="project" value="TreeGrafter"/>
</dbReference>